<feature type="binding site" evidence="5">
    <location>
        <position position="276"/>
    </location>
    <ligand>
        <name>S-adenosyl-L-methionine</name>
        <dbReference type="ChEBI" id="CHEBI:59789"/>
    </ligand>
</feature>
<gene>
    <name evidence="7" type="ORF">GS660_04240</name>
</gene>
<evidence type="ECO:0000256" key="3">
    <source>
        <dbReference type="ARBA" id="ARBA00022691"/>
    </source>
</evidence>
<comment type="caution">
    <text evidence="5">Lacks conserved residue(s) required for the propagation of feature annotation.</text>
</comment>
<dbReference type="GO" id="GO:0001510">
    <property type="term" value="P:RNA methylation"/>
    <property type="evidence" value="ECO:0007669"/>
    <property type="project" value="InterPro"/>
</dbReference>
<dbReference type="OrthoDB" id="9810297at2"/>
<dbReference type="Pfam" id="PF01189">
    <property type="entry name" value="Methyltr_RsmB-F"/>
    <property type="match status" value="1"/>
</dbReference>
<keyword evidence="4 5" id="KW-0694">RNA-binding</keyword>
<dbReference type="InterPro" id="IPR001678">
    <property type="entry name" value="MeTrfase_RsmB-F_NOP2_dom"/>
</dbReference>
<evidence type="ECO:0000256" key="2">
    <source>
        <dbReference type="ARBA" id="ARBA00022679"/>
    </source>
</evidence>
<dbReference type="GO" id="GO:0008173">
    <property type="term" value="F:RNA methyltransferase activity"/>
    <property type="evidence" value="ECO:0007669"/>
    <property type="project" value="InterPro"/>
</dbReference>
<feature type="binding site" evidence="5">
    <location>
        <position position="292"/>
    </location>
    <ligand>
        <name>S-adenosyl-L-methionine</name>
        <dbReference type="ChEBI" id="CHEBI:59789"/>
    </ligand>
</feature>
<dbReference type="Gene3D" id="3.40.50.150">
    <property type="entry name" value="Vaccinia Virus protein VP39"/>
    <property type="match status" value="1"/>
</dbReference>
<dbReference type="Gene3D" id="3.30.70.1170">
    <property type="entry name" value="Sun protein, domain 3"/>
    <property type="match status" value="1"/>
</dbReference>
<evidence type="ECO:0000313" key="7">
    <source>
        <dbReference type="EMBL" id="MZQ88307.1"/>
    </source>
</evidence>
<dbReference type="PRINTS" id="PR02008">
    <property type="entry name" value="RCMTFAMILY"/>
</dbReference>
<evidence type="ECO:0000256" key="4">
    <source>
        <dbReference type="ARBA" id="ARBA00022884"/>
    </source>
</evidence>
<dbReference type="PANTHER" id="PTHR22807:SF53">
    <property type="entry name" value="RIBOSOMAL RNA SMALL SUBUNIT METHYLTRANSFERASE B-RELATED"/>
    <property type="match status" value="1"/>
</dbReference>
<dbReference type="SUPFAM" id="SSF53335">
    <property type="entry name" value="S-adenosyl-L-methionine-dependent methyltransferases"/>
    <property type="match status" value="1"/>
</dbReference>
<comment type="similarity">
    <text evidence="5">Belongs to the class I-like SAM-binding methyltransferase superfamily. RsmB/NOP family.</text>
</comment>
<feature type="binding site" evidence="5">
    <location>
        <position position="252"/>
    </location>
    <ligand>
        <name>S-adenosyl-L-methionine</name>
        <dbReference type="ChEBI" id="CHEBI:59789"/>
    </ligand>
</feature>
<reference evidence="7 8" key="1">
    <citation type="submission" date="2020-01" db="EMBL/GenBank/DDBJ databases">
        <title>Frigidibacter albus SP32T (=CGMCC 1.13995T).</title>
        <authorList>
            <person name="Liao X."/>
        </authorList>
    </citation>
    <scope>NUCLEOTIDE SEQUENCE [LARGE SCALE GENOMIC DNA]</scope>
    <source>
        <strain evidence="7 8">SP32</strain>
    </source>
</reference>
<feature type="domain" description="SAM-dependent MTase RsmB/NOP-type" evidence="6">
    <location>
        <begin position="139"/>
        <end position="393"/>
    </location>
</feature>
<dbReference type="PROSITE" id="PS51686">
    <property type="entry name" value="SAM_MT_RSMB_NOP"/>
    <property type="match status" value="1"/>
</dbReference>
<evidence type="ECO:0000259" key="6">
    <source>
        <dbReference type="PROSITE" id="PS51686"/>
    </source>
</evidence>
<name>A0A6L8VDC3_9RHOB</name>
<feature type="active site" description="Nucleophile" evidence="5">
    <location>
        <position position="345"/>
    </location>
</feature>
<dbReference type="GO" id="GO:0003723">
    <property type="term" value="F:RNA binding"/>
    <property type="evidence" value="ECO:0007669"/>
    <property type="project" value="UniProtKB-UniRule"/>
</dbReference>
<accession>A0A6L8VDC3</accession>
<keyword evidence="2 5" id="KW-0808">Transferase</keyword>
<keyword evidence="3 5" id="KW-0949">S-adenosyl-L-methionine</keyword>
<keyword evidence="1 5" id="KW-0489">Methyltransferase</keyword>
<evidence type="ECO:0000256" key="5">
    <source>
        <dbReference type="PROSITE-ProRule" id="PRU01023"/>
    </source>
</evidence>
<comment type="caution">
    <text evidence="7">The sequence shown here is derived from an EMBL/GenBank/DDBJ whole genome shotgun (WGS) entry which is preliminary data.</text>
</comment>
<dbReference type="InterPro" id="IPR049560">
    <property type="entry name" value="MeTrfase_RsmB-F_NOP2_cat"/>
</dbReference>
<dbReference type="InterPro" id="IPR029063">
    <property type="entry name" value="SAM-dependent_MTases_sf"/>
</dbReference>
<dbReference type="AlphaFoldDB" id="A0A6L8VDC3"/>
<dbReference type="InterPro" id="IPR054728">
    <property type="entry name" value="RsmB-like_ferredoxin"/>
</dbReference>
<keyword evidence="8" id="KW-1185">Reference proteome</keyword>
<dbReference type="Pfam" id="PF22458">
    <property type="entry name" value="RsmF-B_ferredox"/>
    <property type="match status" value="1"/>
</dbReference>
<organism evidence="7 8">
    <name type="scientific">Frigidibacter albus</name>
    <dbReference type="NCBI Taxonomy" id="1465486"/>
    <lineage>
        <taxon>Bacteria</taxon>
        <taxon>Pseudomonadati</taxon>
        <taxon>Pseudomonadota</taxon>
        <taxon>Alphaproteobacteria</taxon>
        <taxon>Rhodobacterales</taxon>
        <taxon>Paracoccaceae</taxon>
        <taxon>Frigidibacter</taxon>
    </lineage>
</organism>
<protein>
    <submittedName>
        <fullName evidence="7">RsmB/NOP family class I SAM-dependent RNA methyltransferase</fullName>
    </submittedName>
</protein>
<sequence>MTPSARIAAAIEILDRHLAGSAAEQALTAWARSHRFAGSGDRAAIRDHVFDALRCLRSFAALGGAAELPTGRALMIGALRDAGISAETLFTGEGHAPAPLSASEARPPPTDLPPNVALDCPDWLAPLLEDSLGDDLPPVMRLMRQRAPVTLRVNLLRTTRAKAQSALADEGISAVPHPLADTALHVTENPHKLRNSPLYLDGRIELQDAASQAVVAMLPLTGAARVLDYCAGGGGKTLAMAARAPARYVAHDIAPQRMRDLPERARRAGIRVDLADSARVASLSPYDLVLLDVPCSGSGSWRRAPEAKWALTPARLAELQQVQRQILDETHEFVAPGGVLAYVTCSMLRAENGDQVAAFLRRAPGWQCTVQRRFTLRDGGDGFFCALLTRVPR</sequence>
<dbReference type="CDD" id="cd02440">
    <property type="entry name" value="AdoMet_MTases"/>
    <property type="match status" value="1"/>
</dbReference>
<dbReference type="InterPro" id="IPR023267">
    <property type="entry name" value="RCMT"/>
</dbReference>
<evidence type="ECO:0000256" key="1">
    <source>
        <dbReference type="ARBA" id="ARBA00022603"/>
    </source>
</evidence>
<dbReference type="EMBL" id="WWNR01000002">
    <property type="protein sequence ID" value="MZQ88307.1"/>
    <property type="molecule type" value="Genomic_DNA"/>
</dbReference>
<proteinExistence type="inferred from homology"/>
<dbReference type="Proteomes" id="UP000477083">
    <property type="component" value="Unassembled WGS sequence"/>
</dbReference>
<dbReference type="RefSeq" id="WP_161343728.1">
    <property type="nucleotide sequence ID" value="NZ_BMGW01000002.1"/>
</dbReference>
<dbReference type="PANTHER" id="PTHR22807">
    <property type="entry name" value="NOP2 YEAST -RELATED NOL1/NOP2/FMU SUN DOMAIN-CONTAINING"/>
    <property type="match status" value="1"/>
</dbReference>
<evidence type="ECO:0000313" key="8">
    <source>
        <dbReference type="Proteomes" id="UP000477083"/>
    </source>
</evidence>